<name>M8C952_AEGTA</name>
<dbReference type="EnsemblPlants" id="EMT30633">
    <property type="protein sequence ID" value="EMT30633"/>
    <property type="gene ID" value="F775_24797"/>
</dbReference>
<evidence type="ECO:0000313" key="1">
    <source>
        <dbReference type="EnsemblPlants" id="EMT30633"/>
    </source>
</evidence>
<sequence length="180" mass="20461">MHGHYVDRGSDNGRDTAAREEIIIWKIADEEEAEVGRLIEQEFQTQTRKVAQTFYCCSRCSRAIAASNFREDGHEWMFWLQVTPRTSASGADFLVFKHSEIAGSVALPSFGEHKTSVVEMATTNCKYINKKKNEVFELNCREASDVSKKKHSTNFYNGSVLRCDVTGKILMKCFLYGMPI</sequence>
<organism evidence="1">
    <name type="scientific">Aegilops tauschii</name>
    <name type="common">Tausch's goatgrass</name>
    <name type="synonym">Aegilops squarrosa</name>
    <dbReference type="NCBI Taxonomy" id="37682"/>
    <lineage>
        <taxon>Eukaryota</taxon>
        <taxon>Viridiplantae</taxon>
        <taxon>Streptophyta</taxon>
        <taxon>Embryophyta</taxon>
        <taxon>Tracheophyta</taxon>
        <taxon>Spermatophyta</taxon>
        <taxon>Magnoliopsida</taxon>
        <taxon>Liliopsida</taxon>
        <taxon>Poales</taxon>
        <taxon>Poaceae</taxon>
        <taxon>BOP clade</taxon>
        <taxon>Pooideae</taxon>
        <taxon>Triticodae</taxon>
        <taxon>Triticeae</taxon>
        <taxon>Triticinae</taxon>
        <taxon>Aegilops</taxon>
    </lineage>
</organism>
<dbReference type="Gene3D" id="2.60.40.1170">
    <property type="entry name" value="Mu homology domain, subdomain B"/>
    <property type="match status" value="1"/>
</dbReference>
<reference evidence="1" key="1">
    <citation type="submission" date="2015-06" db="UniProtKB">
        <authorList>
            <consortium name="EnsemblPlants"/>
        </authorList>
    </citation>
    <scope>IDENTIFICATION</scope>
</reference>
<dbReference type="AlphaFoldDB" id="M8C952"/>
<accession>M8C952</accession>
<proteinExistence type="predicted"/>
<protein>
    <submittedName>
        <fullName evidence="1">Uncharacterized protein</fullName>
    </submittedName>
</protein>